<accession>A0A1X2I2G0</accession>
<comment type="subcellular location">
    <subcellularLocation>
        <location evidence="1">Membrane</location>
        <topology evidence="1">Multi-pass membrane protein</topology>
    </subcellularLocation>
</comment>
<keyword evidence="2 5" id="KW-0812">Transmembrane</keyword>
<dbReference type="InterPro" id="IPR051380">
    <property type="entry name" value="pH-response_reg_palI/RIM9"/>
</dbReference>
<dbReference type="InterPro" id="IPR009571">
    <property type="entry name" value="SUR7/Rim9-like_fungi"/>
</dbReference>
<dbReference type="AlphaFoldDB" id="A0A1X2I2G0"/>
<evidence type="ECO:0000256" key="4">
    <source>
        <dbReference type="ARBA" id="ARBA00023136"/>
    </source>
</evidence>
<dbReference type="PROSITE" id="PS01346">
    <property type="entry name" value="CLAUDIN"/>
    <property type="match status" value="1"/>
</dbReference>
<dbReference type="GO" id="GO:0005886">
    <property type="term" value="C:plasma membrane"/>
    <property type="evidence" value="ECO:0007669"/>
    <property type="project" value="InterPro"/>
</dbReference>
<keyword evidence="3 5" id="KW-1133">Transmembrane helix</keyword>
<dbReference type="PANTHER" id="PTHR28013">
    <property type="entry name" value="PROTEIN DCV1-RELATED"/>
    <property type="match status" value="1"/>
</dbReference>
<comment type="caution">
    <text evidence="6">The sequence shown here is derived from an EMBL/GenBank/DDBJ whole genome shotgun (WGS) entry which is preliminary data.</text>
</comment>
<proteinExistence type="predicted"/>
<dbReference type="GO" id="GO:0035838">
    <property type="term" value="C:growing cell tip"/>
    <property type="evidence" value="ECO:0007669"/>
    <property type="project" value="TreeGrafter"/>
</dbReference>
<evidence type="ECO:0000313" key="7">
    <source>
        <dbReference type="Proteomes" id="UP000193560"/>
    </source>
</evidence>
<gene>
    <name evidence="6" type="ORF">BCR42DRAFT_425727</name>
</gene>
<sequence>MFAYLATFFTFGALVLEIFILLGSTYNQPFLKSLYFVQYSLGDSYINLGLWGYCLGTVKTGVTSCSKPVAAFVWSSVPEIKSYTTGLTESDNIYLAHFILYWIAFGITLGALVVTSLAHFRRGVDFMASMATFLGFVVMLVTFIMVLVVSLRGTNAARDASTNAYGHLGDCVWMHIGAMIGLLFGSLWYCFTCIFGGPRK</sequence>
<dbReference type="PANTHER" id="PTHR28013:SF3">
    <property type="entry name" value="PROTEIN DCV1-RELATED"/>
    <property type="match status" value="1"/>
</dbReference>
<reference evidence="6 7" key="1">
    <citation type="submission" date="2016-07" db="EMBL/GenBank/DDBJ databases">
        <title>Pervasive Adenine N6-methylation of Active Genes in Fungi.</title>
        <authorList>
            <consortium name="DOE Joint Genome Institute"/>
            <person name="Mondo S.J."/>
            <person name="Dannebaum R.O."/>
            <person name="Kuo R.C."/>
            <person name="Labutti K."/>
            <person name="Haridas S."/>
            <person name="Kuo A."/>
            <person name="Salamov A."/>
            <person name="Ahrendt S.R."/>
            <person name="Lipzen A."/>
            <person name="Sullivan W."/>
            <person name="Andreopoulos W.B."/>
            <person name="Clum A."/>
            <person name="Lindquist E."/>
            <person name="Daum C."/>
            <person name="Ramamoorthy G.K."/>
            <person name="Gryganskyi A."/>
            <person name="Culley D."/>
            <person name="Magnuson J.K."/>
            <person name="James T.Y."/>
            <person name="O'Malley M.A."/>
            <person name="Stajich J.E."/>
            <person name="Spatafora J.W."/>
            <person name="Visel A."/>
            <person name="Grigoriev I.V."/>
        </authorList>
    </citation>
    <scope>NUCLEOTIDE SEQUENCE [LARGE SCALE GENOMIC DNA]</scope>
    <source>
        <strain evidence="6 7">NRRL 1336</strain>
    </source>
</reference>
<dbReference type="InterPro" id="IPR017974">
    <property type="entry name" value="Claudin_CS"/>
</dbReference>
<evidence type="ECO:0000256" key="1">
    <source>
        <dbReference type="ARBA" id="ARBA00004141"/>
    </source>
</evidence>
<keyword evidence="4 5" id="KW-0472">Membrane</keyword>
<evidence type="ECO:0000256" key="3">
    <source>
        <dbReference type="ARBA" id="ARBA00022989"/>
    </source>
</evidence>
<dbReference type="STRING" id="90262.A0A1X2I2G0"/>
<dbReference type="Pfam" id="PF06687">
    <property type="entry name" value="SUR7"/>
    <property type="match status" value="1"/>
</dbReference>
<dbReference type="EMBL" id="MCGE01000033">
    <property type="protein sequence ID" value="ORZ07921.1"/>
    <property type="molecule type" value="Genomic_DNA"/>
</dbReference>
<feature type="transmembrane region" description="Helical" evidence="5">
    <location>
        <begin position="172"/>
        <end position="195"/>
    </location>
</feature>
<dbReference type="Proteomes" id="UP000193560">
    <property type="component" value="Unassembled WGS sequence"/>
</dbReference>
<organism evidence="6 7">
    <name type="scientific">Absidia repens</name>
    <dbReference type="NCBI Taxonomy" id="90262"/>
    <lineage>
        <taxon>Eukaryota</taxon>
        <taxon>Fungi</taxon>
        <taxon>Fungi incertae sedis</taxon>
        <taxon>Mucoromycota</taxon>
        <taxon>Mucoromycotina</taxon>
        <taxon>Mucoromycetes</taxon>
        <taxon>Mucorales</taxon>
        <taxon>Cunninghamellaceae</taxon>
        <taxon>Absidia</taxon>
    </lineage>
</organism>
<feature type="transmembrane region" description="Helical" evidence="5">
    <location>
        <begin position="132"/>
        <end position="152"/>
    </location>
</feature>
<keyword evidence="7" id="KW-1185">Reference proteome</keyword>
<dbReference type="GO" id="GO:0032153">
    <property type="term" value="C:cell division site"/>
    <property type="evidence" value="ECO:0007669"/>
    <property type="project" value="TreeGrafter"/>
</dbReference>
<dbReference type="OrthoDB" id="2327445at2759"/>
<evidence type="ECO:0000256" key="5">
    <source>
        <dbReference type="SAM" id="Phobius"/>
    </source>
</evidence>
<evidence type="ECO:0000256" key="2">
    <source>
        <dbReference type="ARBA" id="ARBA00022692"/>
    </source>
</evidence>
<name>A0A1X2I2G0_9FUNG</name>
<evidence type="ECO:0000313" key="6">
    <source>
        <dbReference type="EMBL" id="ORZ07921.1"/>
    </source>
</evidence>
<protein>
    <submittedName>
        <fullName evidence="6">Actin cortical patch SUR7/pH-response regulator pali</fullName>
    </submittedName>
</protein>
<feature type="transmembrane region" description="Helical" evidence="5">
    <location>
        <begin position="99"/>
        <end position="120"/>
    </location>
</feature>